<comment type="caution">
    <text evidence="1">The sequence shown here is derived from an EMBL/GenBank/DDBJ whole genome shotgun (WGS) entry which is preliminary data.</text>
</comment>
<proteinExistence type="predicted"/>
<organism evidence="1 2">
    <name type="scientific">Lentinula lateritia</name>
    <dbReference type="NCBI Taxonomy" id="40482"/>
    <lineage>
        <taxon>Eukaryota</taxon>
        <taxon>Fungi</taxon>
        <taxon>Dikarya</taxon>
        <taxon>Basidiomycota</taxon>
        <taxon>Agaricomycotina</taxon>
        <taxon>Agaricomycetes</taxon>
        <taxon>Agaricomycetidae</taxon>
        <taxon>Agaricales</taxon>
        <taxon>Marasmiineae</taxon>
        <taxon>Omphalotaceae</taxon>
        <taxon>Lentinula</taxon>
    </lineage>
</organism>
<evidence type="ECO:0000313" key="2">
    <source>
        <dbReference type="Proteomes" id="UP001150238"/>
    </source>
</evidence>
<name>A0A9W9AAM5_9AGAR</name>
<reference evidence="1" key="2">
    <citation type="journal article" date="2023" name="Proc. Natl. Acad. Sci. U.S.A.">
        <title>A global phylogenomic analysis of the shiitake genus Lentinula.</title>
        <authorList>
            <person name="Sierra-Patev S."/>
            <person name="Min B."/>
            <person name="Naranjo-Ortiz M."/>
            <person name="Looney B."/>
            <person name="Konkel Z."/>
            <person name="Slot J.C."/>
            <person name="Sakamoto Y."/>
            <person name="Steenwyk J.L."/>
            <person name="Rokas A."/>
            <person name="Carro J."/>
            <person name="Camarero S."/>
            <person name="Ferreira P."/>
            <person name="Molpeceres G."/>
            <person name="Ruiz-Duenas F.J."/>
            <person name="Serrano A."/>
            <person name="Henrissat B."/>
            <person name="Drula E."/>
            <person name="Hughes K.W."/>
            <person name="Mata J.L."/>
            <person name="Ishikawa N.K."/>
            <person name="Vargas-Isla R."/>
            <person name="Ushijima S."/>
            <person name="Smith C.A."/>
            <person name="Donoghue J."/>
            <person name="Ahrendt S."/>
            <person name="Andreopoulos W."/>
            <person name="He G."/>
            <person name="LaButti K."/>
            <person name="Lipzen A."/>
            <person name="Ng V."/>
            <person name="Riley R."/>
            <person name="Sandor L."/>
            <person name="Barry K."/>
            <person name="Martinez A.T."/>
            <person name="Xiao Y."/>
            <person name="Gibbons J.G."/>
            <person name="Terashima K."/>
            <person name="Grigoriev I.V."/>
            <person name="Hibbett D."/>
        </authorList>
    </citation>
    <scope>NUCLEOTIDE SEQUENCE</scope>
    <source>
        <strain evidence="1">Sp2 HRB7682 ss15</strain>
    </source>
</reference>
<dbReference type="EMBL" id="JANVFS010000018">
    <property type="protein sequence ID" value="KAJ4477724.1"/>
    <property type="molecule type" value="Genomic_DNA"/>
</dbReference>
<dbReference type="Proteomes" id="UP001150238">
    <property type="component" value="Unassembled WGS sequence"/>
</dbReference>
<accession>A0A9W9AAM5</accession>
<feature type="non-terminal residue" evidence="1">
    <location>
        <position position="245"/>
    </location>
</feature>
<evidence type="ECO:0008006" key="3">
    <source>
        <dbReference type="Google" id="ProtNLM"/>
    </source>
</evidence>
<protein>
    <recommendedName>
        <fullName evidence="3">F-box domain-containing protein</fullName>
    </recommendedName>
</protein>
<sequence>ITNHLSPVDLDSFSRCCRSFRNHTIAYKGRVFNIKRAYHGIFDKSEDLVDFQNLQASLLRLLVSGSTALKFFTRVDYGGDMDSYCHLPQAITVGSWFLAHGLLYIPVGEQLNHFSADFSRVCEHYDDETTPVDIPIQEDIREYKLNNIAVVWDFVRELLSVQLMATRGSPLTTILSFHSTCVMNILTHNAAYCLFPKLTLERRATLPMTEVQAAAINKYSQRGFEIMSNVPTSWTCNPNSALTFL</sequence>
<dbReference type="AlphaFoldDB" id="A0A9W9AAM5"/>
<gene>
    <name evidence="1" type="ORF">C8J55DRAFT_430551</name>
</gene>
<evidence type="ECO:0000313" key="1">
    <source>
        <dbReference type="EMBL" id="KAJ4477724.1"/>
    </source>
</evidence>
<reference evidence="1" key="1">
    <citation type="submission" date="2022-08" db="EMBL/GenBank/DDBJ databases">
        <authorList>
            <consortium name="DOE Joint Genome Institute"/>
            <person name="Min B."/>
            <person name="Riley R."/>
            <person name="Sierra-Patev S."/>
            <person name="Naranjo-Ortiz M."/>
            <person name="Looney B."/>
            <person name="Konkel Z."/>
            <person name="Slot J.C."/>
            <person name="Sakamoto Y."/>
            <person name="Steenwyk J.L."/>
            <person name="Rokas A."/>
            <person name="Carro J."/>
            <person name="Camarero S."/>
            <person name="Ferreira P."/>
            <person name="Molpeceres G."/>
            <person name="Ruiz-Duenas F.J."/>
            <person name="Serrano A."/>
            <person name="Henrissat B."/>
            <person name="Drula E."/>
            <person name="Hughes K.W."/>
            <person name="Mata J.L."/>
            <person name="Ishikawa N.K."/>
            <person name="Vargas-Isla R."/>
            <person name="Ushijima S."/>
            <person name="Smith C.A."/>
            <person name="Ahrendt S."/>
            <person name="Andreopoulos W."/>
            <person name="He G."/>
            <person name="Labutti K."/>
            <person name="Lipzen A."/>
            <person name="Ng V."/>
            <person name="Sandor L."/>
            <person name="Barry K."/>
            <person name="Martinez A.T."/>
            <person name="Xiao Y."/>
            <person name="Gibbons J.G."/>
            <person name="Terashima K."/>
            <person name="Hibbett D.S."/>
            <person name="Grigoriev I.V."/>
        </authorList>
    </citation>
    <scope>NUCLEOTIDE SEQUENCE</scope>
    <source>
        <strain evidence="1">Sp2 HRB7682 ss15</strain>
    </source>
</reference>